<feature type="compositionally biased region" description="Acidic residues" evidence="1">
    <location>
        <begin position="329"/>
        <end position="338"/>
    </location>
</feature>
<name>C7Z236_FUSV7</name>
<dbReference type="GeneID" id="9671780"/>
<reference evidence="2 3" key="1">
    <citation type="journal article" date="2009" name="PLoS Genet.">
        <title>The genome of Nectria haematococca: contribution of supernumerary chromosomes to gene expansion.</title>
        <authorList>
            <person name="Coleman J.J."/>
            <person name="Rounsley S.D."/>
            <person name="Rodriguez-Carres M."/>
            <person name="Kuo A."/>
            <person name="Wasmann C.C."/>
            <person name="Grimwood J."/>
            <person name="Schmutz J."/>
            <person name="Taga M."/>
            <person name="White G.J."/>
            <person name="Zhou S."/>
            <person name="Schwartz D.C."/>
            <person name="Freitag M."/>
            <person name="Ma L.J."/>
            <person name="Danchin E.G."/>
            <person name="Henrissat B."/>
            <person name="Coutinho P.M."/>
            <person name="Nelson D.R."/>
            <person name="Straney D."/>
            <person name="Napoli C.A."/>
            <person name="Barker B.M."/>
            <person name="Gribskov M."/>
            <person name="Rep M."/>
            <person name="Kroken S."/>
            <person name="Molnar I."/>
            <person name="Rensing C."/>
            <person name="Kennell J.C."/>
            <person name="Zamora J."/>
            <person name="Farman M.L."/>
            <person name="Selker E.U."/>
            <person name="Salamov A."/>
            <person name="Shapiro H."/>
            <person name="Pangilinan J."/>
            <person name="Lindquist E."/>
            <person name="Lamers C."/>
            <person name="Grigoriev I.V."/>
            <person name="Geiser D.M."/>
            <person name="Covert S.F."/>
            <person name="Temporini E."/>
            <person name="Vanetten H.D."/>
        </authorList>
    </citation>
    <scope>NUCLEOTIDE SEQUENCE [LARGE SCALE GENOMIC DNA]</scope>
    <source>
        <strain evidence="3">ATCC MYA-4622 / CBS 123669 / FGSC 9596 / NRRL 45880 / 77-13-4</strain>
    </source>
</reference>
<dbReference type="KEGG" id="nhe:NECHADRAFT_86011"/>
<dbReference type="InParanoid" id="C7Z236"/>
<sequence length="345" mass="38585">MVPKPPRLFVQRATPATRHFPNLRRIQPGLQARRGAIPKDPNDADRRRSLRSMYHDMGVLVYSGVSTEKVNKIGDLLKDAINPGLWLTTAPGGNTDAPFDKFTVYRLQTEEWHIDQSFRPKRGSINIEGLVDLALKAVRQWTGHIMEKAKDVESLKDSFTLTEASLRITDDFANRGGVLIYTANGSRRLPVDAYVLAAGGNRFSLKVNLVAVGTRKFLGTVHISILPFRTKNGRIGGGTTWETQVRDIFNLAPNDYSPNLALLRETTDSFYELEREVWHNIYVKEAEAKAREQVAAKAKEDAEAKAKIEEEARARVEGEAESQSKTPEEIDSQPEQDSAEPSTKS</sequence>
<dbReference type="OMA" id="PRTCGTI"/>
<gene>
    <name evidence="2" type="ORF">NECHADRAFT_86011</name>
</gene>
<feature type="compositionally biased region" description="Basic and acidic residues" evidence="1">
    <location>
        <begin position="297"/>
        <end position="318"/>
    </location>
</feature>
<dbReference type="EMBL" id="GG698906">
    <property type="protein sequence ID" value="EEU41932.1"/>
    <property type="molecule type" value="Genomic_DNA"/>
</dbReference>
<protein>
    <submittedName>
        <fullName evidence="2">Uncharacterized protein</fullName>
    </submittedName>
</protein>
<evidence type="ECO:0000313" key="3">
    <source>
        <dbReference type="Proteomes" id="UP000005206"/>
    </source>
</evidence>
<dbReference type="AlphaFoldDB" id="C7Z236"/>
<dbReference type="RefSeq" id="XP_003047645.1">
    <property type="nucleotide sequence ID" value="XM_003047599.1"/>
</dbReference>
<dbReference type="VEuPathDB" id="FungiDB:NECHADRAFT_86011"/>
<keyword evidence="3" id="KW-1185">Reference proteome</keyword>
<evidence type="ECO:0000313" key="2">
    <source>
        <dbReference type="EMBL" id="EEU41932.1"/>
    </source>
</evidence>
<dbReference type="Proteomes" id="UP000005206">
    <property type="component" value="Chromosome 10"/>
</dbReference>
<dbReference type="eggNOG" id="ENOG502T5XD">
    <property type="taxonomic scope" value="Eukaryota"/>
</dbReference>
<dbReference type="OrthoDB" id="4867305at2759"/>
<accession>C7Z236</accession>
<organism evidence="2 3">
    <name type="scientific">Fusarium vanettenii (strain ATCC MYA-4622 / CBS 123669 / FGSC 9596 / NRRL 45880 / 77-13-4)</name>
    <name type="common">Fusarium solani subsp. pisi</name>
    <dbReference type="NCBI Taxonomy" id="660122"/>
    <lineage>
        <taxon>Eukaryota</taxon>
        <taxon>Fungi</taxon>
        <taxon>Dikarya</taxon>
        <taxon>Ascomycota</taxon>
        <taxon>Pezizomycotina</taxon>
        <taxon>Sordariomycetes</taxon>
        <taxon>Hypocreomycetidae</taxon>
        <taxon>Hypocreales</taxon>
        <taxon>Nectriaceae</taxon>
        <taxon>Fusarium</taxon>
        <taxon>Fusarium solani species complex</taxon>
        <taxon>Fusarium vanettenii</taxon>
    </lineage>
</organism>
<proteinExistence type="predicted"/>
<evidence type="ECO:0000256" key="1">
    <source>
        <dbReference type="SAM" id="MobiDB-lite"/>
    </source>
</evidence>
<feature type="region of interest" description="Disordered" evidence="1">
    <location>
        <begin position="297"/>
        <end position="345"/>
    </location>
</feature>
<dbReference type="HOGENOM" id="CLU_804334_0_0_1"/>